<evidence type="ECO:0000313" key="12">
    <source>
        <dbReference type="Proteomes" id="UP000182744"/>
    </source>
</evidence>
<accession>A0A0K9ETV2</accession>
<dbReference type="GO" id="GO:0045454">
    <property type="term" value="P:cell redox homeostasis"/>
    <property type="evidence" value="ECO:0007669"/>
    <property type="project" value="InterPro"/>
</dbReference>
<evidence type="ECO:0000256" key="5">
    <source>
        <dbReference type="ARBA" id="ARBA00022982"/>
    </source>
</evidence>
<dbReference type="InterPro" id="IPR051548">
    <property type="entry name" value="Grx-like_ET"/>
</dbReference>
<evidence type="ECO:0000256" key="6">
    <source>
        <dbReference type="ARBA" id="ARBA00023157"/>
    </source>
</evidence>
<organism evidence="11 12">
    <name type="scientific">Actinobaculum suis</name>
    <dbReference type="NCBI Taxonomy" id="1657"/>
    <lineage>
        <taxon>Bacteria</taxon>
        <taxon>Bacillati</taxon>
        <taxon>Actinomycetota</taxon>
        <taxon>Actinomycetes</taxon>
        <taxon>Actinomycetales</taxon>
        <taxon>Actinomycetaceae</taxon>
        <taxon>Actinobaculum</taxon>
    </lineage>
</organism>
<keyword evidence="4" id="KW-0813">Transport</keyword>
<comment type="similarity">
    <text evidence="2">Belongs to the glutaredoxin family.</text>
</comment>
<name>A0A0K9ETV2_9ACTO</name>
<gene>
    <name evidence="10" type="primary">nrdH</name>
    <name evidence="10" type="ORF">R6G71_01450</name>
    <name evidence="11" type="ORF">SAMN05421878_10243</name>
</gene>
<reference evidence="11" key="1">
    <citation type="submission" date="2016-10" db="EMBL/GenBank/DDBJ databases">
        <authorList>
            <person name="de Groot N.N."/>
        </authorList>
    </citation>
    <scope>NUCLEOTIDE SEQUENCE [LARGE SCALE GENOMIC DNA]</scope>
    <source>
        <strain evidence="11">DSM 20639</strain>
    </source>
</reference>
<dbReference type="Proteomes" id="UP000182744">
    <property type="component" value="Unassembled WGS sequence"/>
</dbReference>
<reference evidence="10" key="3">
    <citation type="submission" date="2023-10" db="EMBL/GenBank/DDBJ databases">
        <title>Whole Genome based description of the genera Actinobaculum and Actinotignum reveals a complex phylogenetic relationship within the species included in the genus Actinotignum.</title>
        <authorList>
            <person name="Jensen C.S."/>
            <person name="Dargis R."/>
            <person name="Kemp M."/>
            <person name="Christensen J.J."/>
        </authorList>
    </citation>
    <scope>NUCLEOTIDE SEQUENCE</scope>
    <source>
        <strain evidence="10">Actinobaculum_suis_CCUG19206T</strain>
    </source>
</reference>
<evidence type="ECO:0000256" key="3">
    <source>
        <dbReference type="ARBA" id="ARBA00017945"/>
    </source>
</evidence>
<evidence type="ECO:0000256" key="1">
    <source>
        <dbReference type="ARBA" id="ARBA00002292"/>
    </source>
</evidence>
<dbReference type="PATRIC" id="fig|1657.3.peg.958"/>
<dbReference type="Proteomes" id="UP001273799">
    <property type="component" value="Unassembled WGS sequence"/>
</dbReference>
<dbReference type="Pfam" id="PF00462">
    <property type="entry name" value="Glutaredoxin"/>
    <property type="match status" value="1"/>
</dbReference>
<evidence type="ECO:0000313" key="10">
    <source>
        <dbReference type="EMBL" id="MDY5152720.1"/>
    </source>
</evidence>
<dbReference type="GO" id="GO:0009055">
    <property type="term" value="F:electron transfer activity"/>
    <property type="evidence" value="ECO:0007669"/>
    <property type="project" value="TreeGrafter"/>
</dbReference>
<evidence type="ECO:0000256" key="8">
    <source>
        <dbReference type="SAM" id="MobiDB-lite"/>
    </source>
</evidence>
<evidence type="ECO:0000256" key="2">
    <source>
        <dbReference type="ARBA" id="ARBA00007787"/>
    </source>
</evidence>
<keyword evidence="5" id="KW-0249">Electron transport</keyword>
<dbReference type="CDD" id="cd02976">
    <property type="entry name" value="NrdH"/>
    <property type="match status" value="1"/>
</dbReference>
<feature type="region of interest" description="Disordered" evidence="8">
    <location>
        <begin position="80"/>
        <end position="99"/>
    </location>
</feature>
<feature type="domain" description="Glutaredoxin" evidence="9">
    <location>
        <begin position="3"/>
        <end position="61"/>
    </location>
</feature>
<evidence type="ECO:0000259" key="9">
    <source>
        <dbReference type="Pfam" id="PF00462"/>
    </source>
</evidence>
<dbReference type="RefSeq" id="WP_049619569.1">
    <property type="nucleotide sequence ID" value="NZ_FNAU01000002.1"/>
</dbReference>
<evidence type="ECO:0000256" key="7">
    <source>
        <dbReference type="ARBA" id="ARBA00023284"/>
    </source>
</evidence>
<dbReference type="InterPro" id="IPR036249">
    <property type="entry name" value="Thioredoxin-like_sf"/>
</dbReference>
<dbReference type="EMBL" id="JAWNFU010000001">
    <property type="protein sequence ID" value="MDY5152720.1"/>
    <property type="molecule type" value="Genomic_DNA"/>
</dbReference>
<dbReference type="STRING" id="1657.ACU20_04520"/>
<dbReference type="PANTHER" id="PTHR34386">
    <property type="entry name" value="GLUTAREDOXIN"/>
    <property type="match status" value="1"/>
</dbReference>
<reference evidence="12" key="2">
    <citation type="submission" date="2016-10" db="EMBL/GenBank/DDBJ databases">
        <authorList>
            <person name="Varghese N."/>
        </authorList>
    </citation>
    <scope>NUCLEOTIDE SEQUENCE [LARGE SCALE GENOMIC DNA]</scope>
    <source>
        <strain evidence="12">DSM 20639</strain>
    </source>
</reference>
<proteinExistence type="inferred from homology"/>
<keyword evidence="12" id="KW-1185">Reference proteome</keyword>
<sequence>MSITVYTKPACVQCNATKRALDKAGLEYTTVDLTEDAAALAAVKALGYAQAPVVVANGKHWSGYRPDQIKALVAARDARAEEAQRTDRAEADARAEVAA</sequence>
<keyword evidence="6" id="KW-1015">Disulfide bond</keyword>
<dbReference type="SUPFAM" id="SSF52833">
    <property type="entry name" value="Thioredoxin-like"/>
    <property type="match status" value="1"/>
</dbReference>
<dbReference type="InterPro" id="IPR011909">
    <property type="entry name" value="GlrX_NrdH"/>
</dbReference>
<dbReference type="PROSITE" id="PS51354">
    <property type="entry name" value="GLUTAREDOXIN_2"/>
    <property type="match status" value="1"/>
</dbReference>
<dbReference type="PANTHER" id="PTHR34386:SF1">
    <property type="entry name" value="GLUTAREDOXIN-LIKE PROTEIN NRDH"/>
    <property type="match status" value="1"/>
</dbReference>
<dbReference type="Gene3D" id="3.40.30.10">
    <property type="entry name" value="Glutaredoxin"/>
    <property type="match status" value="1"/>
</dbReference>
<dbReference type="NCBIfam" id="TIGR02194">
    <property type="entry name" value="GlrX_NrdH"/>
    <property type="match status" value="1"/>
</dbReference>
<dbReference type="InterPro" id="IPR002109">
    <property type="entry name" value="Glutaredoxin"/>
</dbReference>
<keyword evidence="7" id="KW-0676">Redox-active center</keyword>
<dbReference type="AlphaFoldDB" id="A0A0K9ETV2"/>
<evidence type="ECO:0000313" key="11">
    <source>
        <dbReference type="EMBL" id="SDE08992.1"/>
    </source>
</evidence>
<dbReference type="EMBL" id="FNAU01000002">
    <property type="protein sequence ID" value="SDE08992.1"/>
    <property type="molecule type" value="Genomic_DNA"/>
</dbReference>
<comment type="function">
    <text evidence="1">Electron transport system for the ribonucleotide reductase system NrdEF.</text>
</comment>
<protein>
    <recommendedName>
        <fullName evidence="3">Glutaredoxin-like protein NrdH</fullName>
    </recommendedName>
</protein>
<evidence type="ECO:0000256" key="4">
    <source>
        <dbReference type="ARBA" id="ARBA00022448"/>
    </source>
</evidence>